<dbReference type="PANTHER" id="PTHR47026:SF2">
    <property type="entry name" value="FLAGELLAR ASSOCIATED PROTEIN"/>
    <property type="match status" value="1"/>
</dbReference>
<organism evidence="1 2">
    <name type="scientific">Tritrichomonas foetus</name>
    <dbReference type="NCBI Taxonomy" id="1144522"/>
    <lineage>
        <taxon>Eukaryota</taxon>
        <taxon>Metamonada</taxon>
        <taxon>Parabasalia</taxon>
        <taxon>Tritrichomonadida</taxon>
        <taxon>Tritrichomonadidae</taxon>
        <taxon>Tritrichomonas</taxon>
    </lineage>
</organism>
<dbReference type="PANTHER" id="PTHR47026">
    <property type="entry name" value="PIGMENTOSA GTPASE REGULATOR-LIKE PROTEIN, PUTATIVE-RELATED"/>
    <property type="match status" value="1"/>
</dbReference>
<keyword evidence="2" id="KW-1185">Reference proteome</keyword>
<proteinExistence type="predicted"/>
<dbReference type="RefSeq" id="XP_068363354.1">
    <property type="nucleotide sequence ID" value="XM_068501441.1"/>
</dbReference>
<dbReference type="GeneID" id="94836145"/>
<protein>
    <submittedName>
        <fullName evidence="1">Uncharacterized protein</fullName>
    </submittedName>
</protein>
<accession>A0A1J4KGN1</accession>
<sequence>MINLCFKIIASLKLNLKLGINFGRLLLTLRWKTKRQELSREQKDALMELQDRHEIEHRQLEKEWSQPHVLRKFSKRSPNMLQNLQKEKYMLLIGEYEGAEQMKKINAQLEKAETLDRKQEMMNSFLAAQSNLISRQKSELTRLISEQTKKLDLLNEFERKDIEVKVKRLTVTQSFLDEEKDFNKFVAKKYKRPASCIVPNTVMASRDAPQDLPPLPRGKLVPHTVSDLLAVRKRAIVTPLPLPPFAVRKYKIQRVRASQ</sequence>
<reference evidence="1" key="1">
    <citation type="submission" date="2016-10" db="EMBL/GenBank/DDBJ databases">
        <authorList>
            <person name="Benchimol M."/>
            <person name="Almeida L.G."/>
            <person name="Vasconcelos A.T."/>
            <person name="Perreira-Neves A."/>
            <person name="Rosa I.A."/>
            <person name="Tasca T."/>
            <person name="Bogo M.R."/>
            <person name="de Souza W."/>
        </authorList>
    </citation>
    <scope>NUCLEOTIDE SEQUENCE [LARGE SCALE GENOMIC DNA]</scope>
    <source>
        <strain evidence="1">K</strain>
    </source>
</reference>
<comment type="caution">
    <text evidence="1">The sequence shown here is derived from an EMBL/GenBank/DDBJ whole genome shotgun (WGS) entry which is preliminary data.</text>
</comment>
<gene>
    <name evidence="1" type="ORF">TRFO_20509</name>
</gene>
<dbReference type="VEuPathDB" id="TrichDB:TRFO_20509"/>
<evidence type="ECO:0000313" key="2">
    <source>
        <dbReference type="Proteomes" id="UP000179807"/>
    </source>
</evidence>
<name>A0A1J4KGN1_9EUKA</name>
<dbReference type="AlphaFoldDB" id="A0A1J4KGN1"/>
<evidence type="ECO:0000313" key="1">
    <source>
        <dbReference type="EMBL" id="OHT10218.1"/>
    </source>
</evidence>
<dbReference type="Proteomes" id="UP000179807">
    <property type="component" value="Unassembled WGS sequence"/>
</dbReference>
<dbReference type="EMBL" id="MLAK01000617">
    <property type="protein sequence ID" value="OHT10218.1"/>
    <property type="molecule type" value="Genomic_DNA"/>
</dbReference>